<dbReference type="AlphaFoldDB" id="A0A444ZMM2"/>
<keyword evidence="3" id="KW-1185">Reference proteome</keyword>
<comment type="caution">
    <text evidence="2">The sequence shown here is derived from an EMBL/GenBank/DDBJ whole genome shotgun (WGS) entry which is preliminary data.</text>
</comment>
<sequence length="193" mass="22866">MHRQLKNRWDALKSYFQLWAKLVGQETSLNWDHEKKTVLTSEFWGTDEIKNEGPKSLYRFKQCFKNIVAIGYGAWAPSKDSNPEKFNNQNNEDFESEGDINYINKFIEEDIANYTIVHSPTREKRRKTSSKRLRNDQKLQLRKISLLHRKLHQVATKLPDLEPYSPQFYLGIRSIAKPQYRKTFITLSDDPNQ</sequence>
<dbReference type="InterPro" id="IPR024752">
    <property type="entry name" value="Myb/SANT-like_dom"/>
</dbReference>
<organism evidence="2 3">
    <name type="scientific">Arachis hypogaea</name>
    <name type="common">Peanut</name>
    <dbReference type="NCBI Taxonomy" id="3818"/>
    <lineage>
        <taxon>Eukaryota</taxon>
        <taxon>Viridiplantae</taxon>
        <taxon>Streptophyta</taxon>
        <taxon>Embryophyta</taxon>
        <taxon>Tracheophyta</taxon>
        <taxon>Spermatophyta</taxon>
        <taxon>Magnoliopsida</taxon>
        <taxon>eudicotyledons</taxon>
        <taxon>Gunneridae</taxon>
        <taxon>Pentapetalae</taxon>
        <taxon>rosids</taxon>
        <taxon>fabids</taxon>
        <taxon>Fabales</taxon>
        <taxon>Fabaceae</taxon>
        <taxon>Papilionoideae</taxon>
        <taxon>50 kb inversion clade</taxon>
        <taxon>dalbergioids sensu lato</taxon>
        <taxon>Dalbergieae</taxon>
        <taxon>Pterocarpus clade</taxon>
        <taxon>Arachis</taxon>
    </lineage>
</organism>
<protein>
    <recommendedName>
        <fullName evidence="1">Myb/SANT-like domain-containing protein</fullName>
    </recommendedName>
</protein>
<evidence type="ECO:0000313" key="2">
    <source>
        <dbReference type="EMBL" id="RYR15420.1"/>
    </source>
</evidence>
<gene>
    <name evidence="2" type="ORF">Ahy_B04g072171</name>
</gene>
<name>A0A444ZMM2_ARAHY</name>
<evidence type="ECO:0000313" key="3">
    <source>
        <dbReference type="Proteomes" id="UP000289738"/>
    </source>
</evidence>
<dbReference type="Pfam" id="PF12776">
    <property type="entry name" value="Myb_DNA-bind_3"/>
    <property type="match status" value="1"/>
</dbReference>
<reference evidence="2 3" key="1">
    <citation type="submission" date="2019-01" db="EMBL/GenBank/DDBJ databases">
        <title>Sequencing of cultivated peanut Arachis hypogaea provides insights into genome evolution and oil improvement.</title>
        <authorList>
            <person name="Chen X."/>
        </authorList>
    </citation>
    <scope>NUCLEOTIDE SEQUENCE [LARGE SCALE GENOMIC DNA]</scope>
    <source>
        <strain evidence="3">cv. Fuhuasheng</strain>
        <tissue evidence="2">Leaves</tissue>
    </source>
</reference>
<dbReference type="Proteomes" id="UP000289738">
    <property type="component" value="Chromosome B04"/>
</dbReference>
<feature type="domain" description="Myb/SANT-like" evidence="1">
    <location>
        <begin position="2"/>
        <end position="42"/>
    </location>
</feature>
<dbReference type="PANTHER" id="PTHR31704:SF37">
    <property type="entry name" value="HEAT SHOCK PROTEIN"/>
    <property type="match status" value="1"/>
</dbReference>
<accession>A0A444ZMM2</accession>
<dbReference type="PANTHER" id="PTHR31704">
    <property type="entry name" value="MYB/SANT-LIKE DNA-BINDING DOMAIN PROTEIN-RELATED"/>
    <property type="match status" value="1"/>
</dbReference>
<dbReference type="EMBL" id="SDMP01000014">
    <property type="protein sequence ID" value="RYR15420.1"/>
    <property type="molecule type" value="Genomic_DNA"/>
</dbReference>
<evidence type="ECO:0000259" key="1">
    <source>
        <dbReference type="Pfam" id="PF12776"/>
    </source>
</evidence>
<proteinExistence type="predicted"/>